<dbReference type="InterPro" id="IPR032675">
    <property type="entry name" value="LRR_dom_sf"/>
</dbReference>
<dbReference type="Pfam" id="PF13855">
    <property type="entry name" value="LRR_8"/>
    <property type="match status" value="1"/>
</dbReference>
<dbReference type="SUPFAM" id="SSF56112">
    <property type="entry name" value="Protein kinase-like (PK-like)"/>
    <property type="match status" value="1"/>
</dbReference>
<dbReference type="InterPro" id="IPR001611">
    <property type="entry name" value="Leu-rich_rpt"/>
</dbReference>
<proteinExistence type="predicted"/>
<keyword evidence="5" id="KW-1185">Reference proteome</keyword>
<dbReference type="PANTHER" id="PTHR48051:SF1">
    <property type="entry name" value="RAS SUPPRESSOR PROTEIN 1"/>
    <property type="match status" value="1"/>
</dbReference>
<dbReference type="OMA" id="MVGFKAN"/>
<reference evidence="4 5" key="1">
    <citation type="journal article" date="2011" name="Cell">
        <title>Insight into structure and assembly of the nuclear pore complex by utilizing the genome of a eukaryotic thermophile.</title>
        <authorList>
            <person name="Amlacher S."/>
            <person name="Sarges P."/>
            <person name="Flemming D."/>
            <person name="van Noort V."/>
            <person name="Kunze R."/>
            <person name="Devos D.P."/>
            <person name="Arumugam M."/>
            <person name="Bork P."/>
            <person name="Hurt E."/>
        </authorList>
    </citation>
    <scope>NUCLEOTIDE SEQUENCE [LARGE SCALE GENOMIC DNA]</scope>
    <source>
        <strain evidence="5">DSM 1495 / CBS 144.50 / IMI 039719</strain>
    </source>
</reference>
<dbReference type="HOGENOM" id="CLU_035565_0_0_1"/>
<dbReference type="Gene3D" id="3.80.10.10">
    <property type="entry name" value="Ribonuclease Inhibitor"/>
    <property type="match status" value="1"/>
</dbReference>
<evidence type="ECO:0000313" key="4">
    <source>
        <dbReference type="EMBL" id="EGS20203.1"/>
    </source>
</evidence>
<dbReference type="Proteomes" id="UP000008066">
    <property type="component" value="Unassembled WGS sequence"/>
</dbReference>
<dbReference type="GO" id="GO:0005524">
    <property type="term" value="F:ATP binding"/>
    <property type="evidence" value="ECO:0007669"/>
    <property type="project" value="InterPro"/>
</dbReference>
<dbReference type="SMART" id="SM00364">
    <property type="entry name" value="LRR_BAC"/>
    <property type="match status" value="3"/>
</dbReference>
<dbReference type="STRING" id="759272.G0S9U2"/>
<evidence type="ECO:0000313" key="5">
    <source>
        <dbReference type="Proteomes" id="UP000008066"/>
    </source>
</evidence>
<evidence type="ECO:0000256" key="2">
    <source>
        <dbReference type="ARBA" id="ARBA00022737"/>
    </source>
</evidence>
<protein>
    <recommendedName>
        <fullName evidence="3">Protein kinase domain-containing protein</fullName>
    </recommendedName>
</protein>
<accession>G0S9U2</accession>
<dbReference type="GO" id="GO:0004672">
    <property type="term" value="F:protein kinase activity"/>
    <property type="evidence" value="ECO:0007669"/>
    <property type="project" value="InterPro"/>
</dbReference>
<dbReference type="InterPro" id="IPR003591">
    <property type="entry name" value="Leu-rich_rpt_typical-subtyp"/>
</dbReference>
<feature type="domain" description="Protein kinase" evidence="3">
    <location>
        <begin position="158"/>
        <end position="460"/>
    </location>
</feature>
<dbReference type="InterPro" id="IPR000719">
    <property type="entry name" value="Prot_kinase_dom"/>
</dbReference>
<dbReference type="eggNOG" id="KOG4237">
    <property type="taxonomic scope" value="Eukaryota"/>
</dbReference>
<dbReference type="SMART" id="SM00369">
    <property type="entry name" value="LRR_TYP"/>
    <property type="match status" value="5"/>
</dbReference>
<dbReference type="RefSeq" id="XP_006695088.1">
    <property type="nucleotide sequence ID" value="XM_006695025.1"/>
</dbReference>
<organism evidence="5">
    <name type="scientific">Chaetomium thermophilum (strain DSM 1495 / CBS 144.50 / IMI 039719)</name>
    <name type="common">Thermochaetoides thermophila</name>
    <dbReference type="NCBI Taxonomy" id="759272"/>
    <lineage>
        <taxon>Eukaryota</taxon>
        <taxon>Fungi</taxon>
        <taxon>Dikarya</taxon>
        <taxon>Ascomycota</taxon>
        <taxon>Pezizomycotina</taxon>
        <taxon>Sordariomycetes</taxon>
        <taxon>Sordariomycetidae</taxon>
        <taxon>Sordariales</taxon>
        <taxon>Chaetomiaceae</taxon>
        <taxon>Thermochaetoides</taxon>
    </lineage>
</organism>
<dbReference type="OrthoDB" id="1668230at2759"/>
<dbReference type="Gene3D" id="1.10.510.10">
    <property type="entry name" value="Transferase(Phosphotransferase) domain 1"/>
    <property type="match status" value="1"/>
</dbReference>
<dbReference type="KEGG" id="cthr:CTHT_0047180"/>
<name>G0S9U2_CHATD</name>
<sequence>MATIAIHDLITLQQGGYRDANLTHLKLASPLTSFPEEILSLGLSLTTLDLSGTGLSSLPSNLGAALPNLKTILLDNCSFAIFPSEAVSSCPNLTIVSLANNQISSIPEDIPLPSALETLIVTNNRLTSLPKVPFVPCKNLSILRLSHNSLTSLPRWLFTSLPSLSQLSFAANPCCTACQVPNGVHRGCCALADIPFKELEQQSEEPVPSLGFTTATVCKGQWKQSEEYAEEVAVLTFWGKKGEQEMDVWIEAGAHESLLSVWGRVTGHPGEDTDEEEGFKGAIVAQLVPEGYYPLAKPPSALDLGISSTTEEDSQPLELSHSSALAMLASIAGALSHLHEQGIAHGNLHPSNILASTELEHALLVGFGEATIYRHGNLSERSGVEKIEVLAFAKVLEHVLGLVKPGSEGDEERERLVRRGLEELRARCSAPGVEERPAFEEIREALEEMVGWRRMMRIPG</sequence>
<dbReference type="AlphaFoldDB" id="G0S9U2"/>
<keyword evidence="1" id="KW-0433">Leucine-rich repeat</keyword>
<dbReference type="GO" id="GO:0005737">
    <property type="term" value="C:cytoplasm"/>
    <property type="evidence" value="ECO:0007669"/>
    <property type="project" value="TreeGrafter"/>
</dbReference>
<keyword evidence="2" id="KW-0677">Repeat</keyword>
<evidence type="ECO:0000259" key="3">
    <source>
        <dbReference type="PROSITE" id="PS50011"/>
    </source>
</evidence>
<dbReference type="EMBL" id="GL988043">
    <property type="protein sequence ID" value="EGS20203.1"/>
    <property type="molecule type" value="Genomic_DNA"/>
</dbReference>
<dbReference type="SUPFAM" id="SSF52058">
    <property type="entry name" value="L domain-like"/>
    <property type="match status" value="1"/>
</dbReference>
<gene>
    <name evidence="4" type="ORF">CTHT_0047180</name>
</gene>
<dbReference type="PANTHER" id="PTHR48051">
    <property type="match status" value="1"/>
</dbReference>
<evidence type="ECO:0000256" key="1">
    <source>
        <dbReference type="ARBA" id="ARBA00022614"/>
    </source>
</evidence>
<dbReference type="Pfam" id="PF00560">
    <property type="entry name" value="LRR_1"/>
    <property type="match status" value="1"/>
</dbReference>
<dbReference type="GeneID" id="18258756"/>
<dbReference type="InterPro" id="IPR050216">
    <property type="entry name" value="LRR_domain-containing"/>
</dbReference>
<dbReference type="PROSITE" id="PS50011">
    <property type="entry name" value="PROTEIN_KINASE_DOM"/>
    <property type="match status" value="1"/>
</dbReference>
<dbReference type="InterPro" id="IPR011009">
    <property type="entry name" value="Kinase-like_dom_sf"/>
</dbReference>
<dbReference type="PROSITE" id="PS51450">
    <property type="entry name" value="LRR"/>
    <property type="match status" value="3"/>
</dbReference>